<evidence type="ECO:0000313" key="1">
    <source>
        <dbReference type="EMBL" id="RUS90510.1"/>
    </source>
</evidence>
<comment type="caution">
    <text evidence="1">The sequence shown here is derived from an EMBL/GenBank/DDBJ whole genome shotgun (WGS) entry which is preliminary data.</text>
</comment>
<dbReference type="EMBL" id="RQTK01000030">
    <property type="protein sequence ID" value="RUS90510.1"/>
    <property type="molecule type" value="Genomic_DNA"/>
</dbReference>
<dbReference type="OrthoDB" id="10393610at2759"/>
<feature type="non-terminal residue" evidence="1">
    <location>
        <position position="1"/>
    </location>
</feature>
<evidence type="ECO:0000313" key="2">
    <source>
        <dbReference type="Proteomes" id="UP000271974"/>
    </source>
</evidence>
<dbReference type="InterPro" id="IPR016187">
    <property type="entry name" value="CTDL_fold"/>
</dbReference>
<dbReference type="AlphaFoldDB" id="A0A433U9M3"/>
<dbReference type="Gene3D" id="3.10.100.10">
    <property type="entry name" value="Mannose-Binding Protein A, subunit A"/>
    <property type="match status" value="1"/>
</dbReference>
<sequence>QYACSRVNGNLLEIDSLQELDLVRRAIEPLLMDAIEIHIGGKFEQATGAISSQVVTGRQLFSEWHTGHPVAQGSELCVTLYKRSRDRGVKMGSILCNENPRRFICEI</sequence>
<proteinExistence type="predicted"/>
<keyword evidence="2" id="KW-1185">Reference proteome</keyword>
<dbReference type="InterPro" id="IPR016186">
    <property type="entry name" value="C-type_lectin-like/link_sf"/>
</dbReference>
<accession>A0A433U9M3</accession>
<name>A0A433U9M3_ELYCH</name>
<dbReference type="CDD" id="cd00037">
    <property type="entry name" value="CLECT"/>
    <property type="match status" value="1"/>
</dbReference>
<reference evidence="1 2" key="1">
    <citation type="submission" date="2019-01" db="EMBL/GenBank/DDBJ databases">
        <title>A draft genome assembly of the solar-powered sea slug Elysia chlorotica.</title>
        <authorList>
            <person name="Cai H."/>
            <person name="Li Q."/>
            <person name="Fang X."/>
            <person name="Li J."/>
            <person name="Curtis N.E."/>
            <person name="Altenburger A."/>
            <person name="Shibata T."/>
            <person name="Feng M."/>
            <person name="Maeda T."/>
            <person name="Schwartz J.A."/>
            <person name="Shigenobu S."/>
            <person name="Lundholm N."/>
            <person name="Nishiyama T."/>
            <person name="Yang H."/>
            <person name="Hasebe M."/>
            <person name="Li S."/>
            <person name="Pierce S.K."/>
            <person name="Wang J."/>
        </authorList>
    </citation>
    <scope>NUCLEOTIDE SEQUENCE [LARGE SCALE GENOMIC DNA]</scope>
    <source>
        <strain evidence="1">EC2010</strain>
        <tissue evidence="1">Whole organism of an adult</tissue>
    </source>
</reference>
<dbReference type="Proteomes" id="UP000271974">
    <property type="component" value="Unassembled WGS sequence"/>
</dbReference>
<organism evidence="1 2">
    <name type="scientific">Elysia chlorotica</name>
    <name type="common">Eastern emerald elysia</name>
    <name type="synonym">Sea slug</name>
    <dbReference type="NCBI Taxonomy" id="188477"/>
    <lineage>
        <taxon>Eukaryota</taxon>
        <taxon>Metazoa</taxon>
        <taxon>Spiralia</taxon>
        <taxon>Lophotrochozoa</taxon>
        <taxon>Mollusca</taxon>
        <taxon>Gastropoda</taxon>
        <taxon>Heterobranchia</taxon>
        <taxon>Euthyneura</taxon>
        <taxon>Panpulmonata</taxon>
        <taxon>Sacoglossa</taxon>
        <taxon>Placobranchoidea</taxon>
        <taxon>Plakobranchidae</taxon>
        <taxon>Elysia</taxon>
    </lineage>
</organism>
<dbReference type="SUPFAM" id="SSF56436">
    <property type="entry name" value="C-type lectin-like"/>
    <property type="match status" value="1"/>
</dbReference>
<gene>
    <name evidence="1" type="ORF">EGW08_001687</name>
</gene>
<protein>
    <submittedName>
        <fullName evidence="1">Uncharacterized protein</fullName>
    </submittedName>
</protein>